<reference evidence="2 3" key="1">
    <citation type="journal article" date="2016" name="Nat. Commun.">
        <title>Thousands of microbial genomes shed light on interconnected biogeochemical processes in an aquifer system.</title>
        <authorList>
            <person name="Anantharaman K."/>
            <person name="Brown C.T."/>
            <person name="Hug L.A."/>
            <person name="Sharon I."/>
            <person name="Castelle C.J."/>
            <person name="Probst A.J."/>
            <person name="Thomas B.C."/>
            <person name="Singh A."/>
            <person name="Wilkins M.J."/>
            <person name="Karaoz U."/>
            <person name="Brodie E.L."/>
            <person name="Williams K.H."/>
            <person name="Hubbard S.S."/>
            <person name="Banfield J.F."/>
        </authorList>
    </citation>
    <scope>NUCLEOTIDE SEQUENCE [LARGE SCALE GENOMIC DNA]</scope>
</reference>
<name>A0A1F8F8W8_9BACT</name>
<dbReference type="EMBL" id="MGJO01000018">
    <property type="protein sequence ID" value="OGN09604.1"/>
    <property type="molecule type" value="Genomic_DNA"/>
</dbReference>
<organism evidence="2 3">
    <name type="scientific">Candidatus Yanofskybacteria bacterium RIFCSPHIGHO2_02_FULL_39_10</name>
    <dbReference type="NCBI Taxonomy" id="1802674"/>
    <lineage>
        <taxon>Bacteria</taxon>
        <taxon>Candidatus Yanofskyibacteriota</taxon>
    </lineage>
</organism>
<protein>
    <submittedName>
        <fullName evidence="2">Uncharacterized protein</fullName>
    </submittedName>
</protein>
<evidence type="ECO:0000256" key="1">
    <source>
        <dbReference type="SAM" id="Phobius"/>
    </source>
</evidence>
<accession>A0A1F8F8W8</accession>
<gene>
    <name evidence="2" type="ORF">A3C61_01645</name>
</gene>
<feature type="transmembrane region" description="Helical" evidence="1">
    <location>
        <begin position="119"/>
        <end position="142"/>
    </location>
</feature>
<keyword evidence="1" id="KW-0472">Membrane</keyword>
<sequence length="146" mass="15334">MISGIITTVIISILLGTISPISSLGVNFSSQNLFSQIVSKLPKKSLSEVNPMESLSNVTAPLDNVFRAIKDQLGGSDSIKNFLGGDSTLSGRVKSSLVSSFNSGDTSGTWQAIGMLKSVFILVTKIFLAVLQIAMTVLKAILGLVS</sequence>
<comment type="caution">
    <text evidence="2">The sequence shown here is derived from an EMBL/GenBank/DDBJ whole genome shotgun (WGS) entry which is preliminary data.</text>
</comment>
<keyword evidence="1" id="KW-0812">Transmembrane</keyword>
<proteinExistence type="predicted"/>
<dbReference type="AlphaFoldDB" id="A0A1F8F8W8"/>
<evidence type="ECO:0000313" key="3">
    <source>
        <dbReference type="Proteomes" id="UP000178908"/>
    </source>
</evidence>
<evidence type="ECO:0000313" key="2">
    <source>
        <dbReference type="EMBL" id="OGN09604.1"/>
    </source>
</evidence>
<dbReference type="Proteomes" id="UP000178908">
    <property type="component" value="Unassembled WGS sequence"/>
</dbReference>
<keyword evidence="1" id="KW-1133">Transmembrane helix</keyword>